<dbReference type="SUPFAM" id="SSF81301">
    <property type="entry name" value="Nucleotidyltransferase"/>
    <property type="match status" value="1"/>
</dbReference>
<accession>A0A381RR38</accession>
<dbReference type="Gene3D" id="3.30.460.10">
    <property type="entry name" value="Beta Polymerase, domain 2"/>
    <property type="match status" value="1"/>
</dbReference>
<dbReference type="PANTHER" id="PTHR21043:SF0">
    <property type="entry name" value="MITOCHONDRIAL ASSEMBLY OF RIBOSOMAL LARGE SUBUNIT PROTEIN 1"/>
    <property type="match status" value="1"/>
</dbReference>
<organism evidence="2">
    <name type="scientific">marine metagenome</name>
    <dbReference type="NCBI Taxonomy" id="408172"/>
    <lineage>
        <taxon>unclassified sequences</taxon>
        <taxon>metagenomes</taxon>
        <taxon>ecological metagenomes</taxon>
    </lineage>
</organism>
<evidence type="ECO:0000256" key="1">
    <source>
        <dbReference type="ARBA" id="ARBA00010574"/>
    </source>
</evidence>
<evidence type="ECO:0000313" key="2">
    <source>
        <dbReference type="EMBL" id="SUZ91333.1"/>
    </source>
</evidence>
<dbReference type="GO" id="GO:0043023">
    <property type="term" value="F:ribosomal large subunit binding"/>
    <property type="evidence" value="ECO:0007669"/>
    <property type="project" value="TreeGrafter"/>
</dbReference>
<dbReference type="EMBL" id="UINC01001966">
    <property type="protein sequence ID" value="SUZ91333.1"/>
    <property type="molecule type" value="Genomic_DNA"/>
</dbReference>
<protein>
    <recommendedName>
        <fullName evidence="3">Ribosome silencing factor</fullName>
    </recommendedName>
</protein>
<dbReference type="InterPro" id="IPR043519">
    <property type="entry name" value="NT_sf"/>
</dbReference>
<dbReference type="AlphaFoldDB" id="A0A381RR38"/>
<reference evidence="2" key="1">
    <citation type="submission" date="2018-05" db="EMBL/GenBank/DDBJ databases">
        <authorList>
            <person name="Lanie J.A."/>
            <person name="Ng W.-L."/>
            <person name="Kazmierczak K.M."/>
            <person name="Andrzejewski T.M."/>
            <person name="Davidsen T.M."/>
            <person name="Wayne K.J."/>
            <person name="Tettelin H."/>
            <person name="Glass J.I."/>
            <person name="Rusch D."/>
            <person name="Podicherti R."/>
            <person name="Tsui H.-C.T."/>
            <person name="Winkler M.E."/>
        </authorList>
    </citation>
    <scope>NUCLEOTIDE SEQUENCE</scope>
</reference>
<gene>
    <name evidence="2" type="ORF">METZ01_LOCUS44187</name>
</gene>
<dbReference type="GO" id="GO:0017148">
    <property type="term" value="P:negative regulation of translation"/>
    <property type="evidence" value="ECO:0007669"/>
    <property type="project" value="TreeGrafter"/>
</dbReference>
<sequence>VLDLRTAFAFTDFFVICSGLHPRQVKAIAEGIEDQLRQSGSKPSVIEGTEHSEWILLDFFDFVVHVFTPDVRKFYGLEQLWGDAERLEVDDSEMAE</sequence>
<dbReference type="InterPro" id="IPR004394">
    <property type="entry name" value="Iojap/RsfS/C7orf30"/>
</dbReference>
<dbReference type="Pfam" id="PF02410">
    <property type="entry name" value="RsfS"/>
    <property type="match status" value="1"/>
</dbReference>
<dbReference type="GO" id="GO:0090071">
    <property type="term" value="P:negative regulation of ribosome biogenesis"/>
    <property type="evidence" value="ECO:0007669"/>
    <property type="project" value="TreeGrafter"/>
</dbReference>
<feature type="non-terminal residue" evidence="2">
    <location>
        <position position="1"/>
    </location>
</feature>
<evidence type="ECO:0008006" key="3">
    <source>
        <dbReference type="Google" id="ProtNLM"/>
    </source>
</evidence>
<proteinExistence type="inferred from homology"/>
<dbReference type="NCBIfam" id="TIGR00090">
    <property type="entry name" value="rsfS_iojap_ybeB"/>
    <property type="match status" value="1"/>
</dbReference>
<name>A0A381RR38_9ZZZZ</name>
<comment type="similarity">
    <text evidence="1">Belongs to the Iojap/RsfS family.</text>
</comment>
<dbReference type="PANTHER" id="PTHR21043">
    <property type="entry name" value="IOJAP SUPERFAMILY ORTHOLOG"/>
    <property type="match status" value="1"/>
</dbReference>